<dbReference type="PANTHER" id="PTHR37984:SF8">
    <property type="entry name" value="CCHC-TYPE DOMAIN-CONTAINING PROTEIN"/>
    <property type="match status" value="1"/>
</dbReference>
<dbReference type="AlphaFoldDB" id="A0A913ZX30"/>
<dbReference type="SUPFAM" id="SSF56672">
    <property type="entry name" value="DNA/RNA polymerases"/>
    <property type="match status" value="1"/>
</dbReference>
<dbReference type="OrthoDB" id="5984129at2759"/>
<name>A0A913ZX30_PATMI</name>
<dbReference type="CDD" id="cd05481">
    <property type="entry name" value="retropepsin_like_LTR_1"/>
    <property type="match status" value="1"/>
</dbReference>
<evidence type="ECO:0000313" key="3">
    <source>
        <dbReference type="Proteomes" id="UP000887568"/>
    </source>
</evidence>
<dbReference type="InterPro" id="IPR043502">
    <property type="entry name" value="DNA/RNA_pol_sf"/>
</dbReference>
<organism evidence="2 3">
    <name type="scientific">Patiria miniata</name>
    <name type="common">Bat star</name>
    <name type="synonym">Asterina miniata</name>
    <dbReference type="NCBI Taxonomy" id="46514"/>
    <lineage>
        <taxon>Eukaryota</taxon>
        <taxon>Metazoa</taxon>
        <taxon>Echinodermata</taxon>
        <taxon>Eleutherozoa</taxon>
        <taxon>Asterozoa</taxon>
        <taxon>Asteroidea</taxon>
        <taxon>Valvatacea</taxon>
        <taxon>Valvatida</taxon>
        <taxon>Asterinidae</taxon>
        <taxon>Patiria</taxon>
    </lineage>
</organism>
<dbReference type="RefSeq" id="XP_038055845.1">
    <property type="nucleotide sequence ID" value="XM_038199917.1"/>
</dbReference>
<protein>
    <submittedName>
        <fullName evidence="2">Uncharacterized protein</fullName>
    </submittedName>
</protein>
<dbReference type="Proteomes" id="UP000887568">
    <property type="component" value="Unplaced"/>
</dbReference>
<accession>A0A913ZX30</accession>
<reference evidence="2" key="1">
    <citation type="submission" date="2022-11" db="UniProtKB">
        <authorList>
            <consortium name="EnsemblMetazoa"/>
        </authorList>
    </citation>
    <scope>IDENTIFICATION</scope>
</reference>
<proteinExistence type="predicted"/>
<keyword evidence="3" id="KW-1185">Reference proteome</keyword>
<dbReference type="GeneID" id="119727844"/>
<dbReference type="OMA" id="IVVRIDF"/>
<dbReference type="PANTHER" id="PTHR37984">
    <property type="entry name" value="PROTEIN CBG26694"/>
    <property type="match status" value="1"/>
</dbReference>
<sequence length="506" mass="56943">MAHSLIPPPAKMDMKGDQVSNWQFFKSSWQNYLVATELDNKDTSIHVATLLTVMGKECYEVYENLPLTEEQKKSPQQILTSLGAHFHPKRNVVYKRFMFNSCKQEPKENIDTFLNRLRKLATTCNYGALLDEMLRDRLVIGVVGNSIRARLLRESSLTLQKAIDICRSSEQAAIHLQQMDPVEAETAHFVKNKQRTQKSGKASKPPNINCKYCGKSHSKGKCPAYGTTCSKCQKRNHYAQVCQSSGKDRTKRQPQKSTQKLHQMHGDESGSDESIYTVQSKPKQQYSVELAVETPTRDLTKTIRFQLDSGATCSTMKLTDYKQLSDTPPVPSKTKLKLYNGTIIHPVGAASLRCQIKGVTRKTHFEIVEDAPSSLLSGKAAEALGLMQFAQECLVHAVTESPTQTKEQVLSEYKDVFTGLGRLPGLYHIDIDHSVTPTQNTRRRVPIPVRAELKRKLDSMTAQDTIARVTEPTKWIHNMVVVRKPNKIRVCLDPHGLNKAITPFPP</sequence>
<evidence type="ECO:0000256" key="1">
    <source>
        <dbReference type="SAM" id="MobiDB-lite"/>
    </source>
</evidence>
<evidence type="ECO:0000313" key="2">
    <source>
        <dbReference type="EnsemblMetazoa" id="XP_038055845.1"/>
    </source>
</evidence>
<dbReference type="EnsemblMetazoa" id="XM_038199917.1">
    <property type="protein sequence ID" value="XP_038055845.1"/>
    <property type="gene ID" value="LOC119727844"/>
</dbReference>
<dbReference type="InterPro" id="IPR050951">
    <property type="entry name" value="Retrovirus_Pol_polyprotein"/>
</dbReference>
<feature type="region of interest" description="Disordered" evidence="1">
    <location>
        <begin position="242"/>
        <end position="274"/>
    </location>
</feature>
<dbReference type="Gene3D" id="3.10.10.10">
    <property type="entry name" value="HIV Type 1 Reverse Transcriptase, subunit A, domain 1"/>
    <property type="match status" value="1"/>
</dbReference>